<dbReference type="Proteomes" id="UP000297891">
    <property type="component" value="Unassembled WGS sequence"/>
</dbReference>
<accession>A0A2M9XZE0</accession>
<protein>
    <submittedName>
        <fullName evidence="1">DUF1577 domain-containing protein</fullName>
    </submittedName>
</protein>
<name>A0A2M9XZE0_9LEPT</name>
<evidence type="ECO:0000313" key="2">
    <source>
        <dbReference type="Proteomes" id="UP000297891"/>
    </source>
</evidence>
<organism evidence="1 2">
    <name type="scientific">Leptospira brenneri</name>
    <dbReference type="NCBI Taxonomy" id="2023182"/>
    <lineage>
        <taxon>Bacteria</taxon>
        <taxon>Pseudomonadati</taxon>
        <taxon>Spirochaetota</taxon>
        <taxon>Spirochaetia</taxon>
        <taxon>Leptospirales</taxon>
        <taxon>Leptospiraceae</taxon>
        <taxon>Leptospira</taxon>
    </lineage>
</organism>
<proteinExistence type="predicted"/>
<dbReference type="InterPro" id="IPR011471">
    <property type="entry name" value="DUF1577"/>
</dbReference>
<gene>
    <name evidence="1" type="ORF">EHQ30_02400</name>
</gene>
<sequence>MRPMDQITGKEQKHHVILHYLMNQEMKANWNGQIQSMTVTQELPGGEEIVVDWAEVWPIQTGGTFILSKLLARYLELHCTFVKQIAPHKIQLHVDKVLIAKKERLNPRFTISEDGLVNVTNIVSSKTIIEANMFNIPTLVRVNFEDYRKRMMARSGEAGTMDIFKSGMERKYDVVKSTQKILFIKDASNPDNYRSDEEGFINFEEEIDEHVDKLAMVARDKKIKSELILPILYKNELDEIIPIGYFSLQTKEKNITNEDLVFYQTQIAEMIERIKDANLMTTIEKFPVLDLSVTGLKLRVTNSSLVETLPKQKGILLELVFKLQTPFRFFGKIAWAYKESSGDLLVGIEFSGKRTYAEKVRFEENIEIIKNNGKTAA</sequence>
<comment type="caution">
    <text evidence="1">The sequence shown here is derived from an EMBL/GenBank/DDBJ whole genome shotgun (WGS) entry which is preliminary data.</text>
</comment>
<dbReference type="Pfam" id="PF07614">
    <property type="entry name" value="DUF1577"/>
    <property type="match status" value="1"/>
</dbReference>
<reference evidence="1" key="1">
    <citation type="journal article" date="2019" name="PLoS Negl. Trop. Dis.">
        <title>Revisiting the worldwide diversity of Leptospira species in the environment.</title>
        <authorList>
            <person name="Vincent A.T."/>
            <person name="Schiettekatte O."/>
            <person name="Bourhy P."/>
            <person name="Veyrier F.J."/>
            <person name="Picardeau M."/>
        </authorList>
    </citation>
    <scope>NUCLEOTIDE SEQUENCE [LARGE SCALE GENOMIC DNA]</scope>
    <source>
        <strain evidence="1">201800277</strain>
    </source>
</reference>
<dbReference type="EMBL" id="RQFP01000001">
    <property type="protein sequence ID" value="TGK95510.1"/>
    <property type="molecule type" value="Genomic_DNA"/>
</dbReference>
<dbReference type="AlphaFoldDB" id="A0A2M9XZE0"/>
<dbReference type="OrthoDB" id="337669at2"/>
<keyword evidence="2" id="KW-1185">Reference proteome</keyword>
<evidence type="ECO:0000313" key="1">
    <source>
        <dbReference type="EMBL" id="TGK95510.1"/>
    </source>
</evidence>